<dbReference type="STRING" id="497965.Cyan7822_0171"/>
<dbReference type="EMBL" id="CP002198">
    <property type="protein sequence ID" value="ADN12222.1"/>
    <property type="molecule type" value="Genomic_DNA"/>
</dbReference>
<gene>
    <name evidence="2" type="ordered locus">Cyan7822_0171</name>
</gene>
<evidence type="ECO:0000256" key="1">
    <source>
        <dbReference type="SAM" id="Phobius"/>
    </source>
</evidence>
<dbReference type="RefSeq" id="WP_013320332.1">
    <property type="nucleotide sequence ID" value="NC_014501.1"/>
</dbReference>
<dbReference type="InterPro" id="IPR047709">
    <property type="entry name" value="HpsJ-like"/>
</dbReference>
<proteinExistence type="predicted"/>
<dbReference type="OrthoDB" id="532366at2"/>
<feature type="transmembrane region" description="Helical" evidence="1">
    <location>
        <begin position="88"/>
        <end position="106"/>
    </location>
</feature>
<organism evidence="2 3">
    <name type="scientific">Gloeothece verrucosa (strain PCC 7822)</name>
    <name type="common">Cyanothece sp. (strain PCC 7822)</name>
    <dbReference type="NCBI Taxonomy" id="497965"/>
    <lineage>
        <taxon>Bacteria</taxon>
        <taxon>Bacillati</taxon>
        <taxon>Cyanobacteriota</taxon>
        <taxon>Cyanophyceae</taxon>
        <taxon>Oscillatoriophycideae</taxon>
        <taxon>Chroococcales</taxon>
        <taxon>Aphanothecaceae</taxon>
        <taxon>Gloeothece</taxon>
        <taxon>Gloeothece verrucosa</taxon>
    </lineage>
</organism>
<protein>
    <submittedName>
        <fullName evidence="2">Uncharacterized protein</fullName>
    </submittedName>
</protein>
<dbReference type="Proteomes" id="UP000008206">
    <property type="component" value="Chromosome"/>
</dbReference>
<dbReference type="eggNOG" id="COG3206">
    <property type="taxonomic scope" value="Bacteria"/>
</dbReference>
<keyword evidence="1" id="KW-0812">Transmembrane</keyword>
<name>E0UIM8_GLOV7</name>
<keyword evidence="1" id="KW-0472">Membrane</keyword>
<dbReference type="KEGG" id="cyj:Cyan7822_0171"/>
<sequence length="266" mass="29432">MISSAYTSLCLKLIGVIFILSFLLDVITFAVPFNWQNSTWQINFVTTVVDRGVVPLVGIGMILIGYWIDSLSGSATKKSPVDLKLPIFILASLLGLIFLLLVPVHLNNLNQAKTSALEQIQQGVGQGEQQIQAFLSQLNSISQNPQQLNGQIQQFQQILQTGTFQGQQLTAQQLEQLKRQTEQLQGLRDLAQKPEDFKKKVQEIKNQLQTQLADRQRDAESRAKTEALKQGLRIGLSSLLLAIVYSAVGWLGIRGLGGGVPKEARR</sequence>
<dbReference type="NCBIfam" id="NF038305">
    <property type="entry name" value="HpsJ_fam"/>
    <property type="match status" value="1"/>
</dbReference>
<feature type="transmembrane region" description="Helical" evidence="1">
    <location>
        <begin position="52"/>
        <end position="68"/>
    </location>
</feature>
<feature type="transmembrane region" description="Helical" evidence="1">
    <location>
        <begin position="6"/>
        <end position="31"/>
    </location>
</feature>
<dbReference type="AlphaFoldDB" id="E0UIM8"/>
<reference evidence="3" key="1">
    <citation type="journal article" date="2011" name="MBio">
        <title>Novel metabolic attributes of the genus Cyanothece, comprising a group of unicellular nitrogen-fixing Cyanobacteria.</title>
        <authorList>
            <person name="Bandyopadhyay A."/>
            <person name="Elvitigala T."/>
            <person name="Welsh E."/>
            <person name="Stockel J."/>
            <person name="Liberton M."/>
            <person name="Min H."/>
            <person name="Sherman L.A."/>
            <person name="Pakrasi H.B."/>
        </authorList>
    </citation>
    <scope>NUCLEOTIDE SEQUENCE [LARGE SCALE GENOMIC DNA]</scope>
    <source>
        <strain evidence="3">PCC 7822</strain>
    </source>
</reference>
<keyword evidence="3" id="KW-1185">Reference proteome</keyword>
<keyword evidence="1" id="KW-1133">Transmembrane helix</keyword>
<dbReference type="HOGENOM" id="CLU_093778_0_0_3"/>
<evidence type="ECO:0000313" key="2">
    <source>
        <dbReference type="EMBL" id="ADN12222.1"/>
    </source>
</evidence>
<feature type="transmembrane region" description="Helical" evidence="1">
    <location>
        <begin position="232"/>
        <end position="253"/>
    </location>
</feature>
<accession>E0UIM8</accession>
<evidence type="ECO:0000313" key="3">
    <source>
        <dbReference type="Proteomes" id="UP000008206"/>
    </source>
</evidence>